<proteinExistence type="predicted"/>
<name>A0A016TE65_9BILA</name>
<evidence type="ECO:0000313" key="1">
    <source>
        <dbReference type="EMBL" id="EYC00940.1"/>
    </source>
</evidence>
<accession>A0A016TE65</accession>
<dbReference type="EMBL" id="JARK01001447">
    <property type="protein sequence ID" value="EYC00940.1"/>
    <property type="molecule type" value="Genomic_DNA"/>
</dbReference>
<sequence>MMPAMMRYRLRMFVYHKTTSAVIPTKKPMKKFFQNRWMLYRQAGFQSLQMLVHFCRGTCICVSSGSSIFFSNDSFVYGHLPPMRVVLGRFAFELVEKEPNMV</sequence>
<keyword evidence="2" id="KW-1185">Reference proteome</keyword>
<reference evidence="2" key="1">
    <citation type="journal article" date="2015" name="Nat. Genet.">
        <title>The genome and transcriptome of the zoonotic hookworm Ancylostoma ceylanicum identify infection-specific gene families.</title>
        <authorList>
            <person name="Schwarz E.M."/>
            <person name="Hu Y."/>
            <person name="Antoshechkin I."/>
            <person name="Miller M.M."/>
            <person name="Sternberg P.W."/>
            <person name="Aroian R.V."/>
        </authorList>
    </citation>
    <scope>NUCLEOTIDE SEQUENCE</scope>
    <source>
        <strain evidence="2">HY135</strain>
    </source>
</reference>
<comment type="caution">
    <text evidence="1">The sequence shown here is derived from an EMBL/GenBank/DDBJ whole genome shotgun (WGS) entry which is preliminary data.</text>
</comment>
<organism evidence="1 2">
    <name type="scientific">Ancylostoma ceylanicum</name>
    <dbReference type="NCBI Taxonomy" id="53326"/>
    <lineage>
        <taxon>Eukaryota</taxon>
        <taxon>Metazoa</taxon>
        <taxon>Ecdysozoa</taxon>
        <taxon>Nematoda</taxon>
        <taxon>Chromadorea</taxon>
        <taxon>Rhabditida</taxon>
        <taxon>Rhabditina</taxon>
        <taxon>Rhabditomorpha</taxon>
        <taxon>Strongyloidea</taxon>
        <taxon>Ancylostomatidae</taxon>
        <taxon>Ancylostomatinae</taxon>
        <taxon>Ancylostoma</taxon>
    </lineage>
</organism>
<gene>
    <name evidence="1" type="primary">Acey_s0111.g208</name>
    <name evidence="1" type="ORF">Y032_0111g208</name>
</gene>
<dbReference type="Proteomes" id="UP000024635">
    <property type="component" value="Unassembled WGS sequence"/>
</dbReference>
<dbReference type="AlphaFoldDB" id="A0A016TE65"/>
<evidence type="ECO:0000313" key="2">
    <source>
        <dbReference type="Proteomes" id="UP000024635"/>
    </source>
</evidence>
<protein>
    <submittedName>
        <fullName evidence="1">Uncharacterized protein</fullName>
    </submittedName>
</protein>